<proteinExistence type="predicted"/>
<keyword evidence="2" id="KW-1185">Reference proteome</keyword>
<reference evidence="1" key="1">
    <citation type="submission" date="2023-06" db="EMBL/GenBank/DDBJ databases">
        <title>Reference genome for the Northern bat (Eptesicus nilssonii), a most northern bat species.</title>
        <authorList>
            <person name="Laine V.N."/>
            <person name="Pulliainen A.T."/>
            <person name="Lilley T.M."/>
        </authorList>
    </citation>
    <scope>NUCLEOTIDE SEQUENCE</scope>
    <source>
        <strain evidence="1">BLF_Eptnil</strain>
        <tissue evidence="1">Kidney</tissue>
    </source>
</reference>
<evidence type="ECO:0000313" key="2">
    <source>
        <dbReference type="Proteomes" id="UP001177744"/>
    </source>
</evidence>
<protein>
    <submittedName>
        <fullName evidence="1">Uncharacterized protein</fullName>
    </submittedName>
</protein>
<evidence type="ECO:0000313" key="1">
    <source>
        <dbReference type="EMBL" id="KAK1345126.1"/>
    </source>
</evidence>
<dbReference type="Proteomes" id="UP001177744">
    <property type="component" value="Unassembled WGS sequence"/>
</dbReference>
<dbReference type="AlphaFoldDB" id="A0AA40I9K1"/>
<organism evidence="1 2">
    <name type="scientific">Cnephaeus nilssonii</name>
    <name type="common">Northern bat</name>
    <name type="synonym">Eptesicus nilssonii</name>
    <dbReference type="NCBI Taxonomy" id="3371016"/>
    <lineage>
        <taxon>Eukaryota</taxon>
        <taxon>Metazoa</taxon>
        <taxon>Chordata</taxon>
        <taxon>Craniata</taxon>
        <taxon>Vertebrata</taxon>
        <taxon>Euteleostomi</taxon>
        <taxon>Mammalia</taxon>
        <taxon>Eutheria</taxon>
        <taxon>Laurasiatheria</taxon>
        <taxon>Chiroptera</taxon>
        <taxon>Yangochiroptera</taxon>
        <taxon>Vespertilionidae</taxon>
        <taxon>Cnephaeus</taxon>
    </lineage>
</organism>
<sequence>MARPRRDISNLFRLSGGDYERFGCKFIISGNAGRITKAVGKLVEFQSTSSSAEGAGLDLGRPPQKLAEPRTHHFTLHSEAQGASAWRWGEGGVGFFFSSSFVFCALLSPPRREDAEKSLFVYCGRSVTGSCLPARAPVPAQRDWGAALPSAGRARRHISVFGGLSRALAPSILEI</sequence>
<name>A0AA40I9K1_CNENI</name>
<dbReference type="EMBL" id="JAULJE010000003">
    <property type="protein sequence ID" value="KAK1345126.1"/>
    <property type="molecule type" value="Genomic_DNA"/>
</dbReference>
<comment type="caution">
    <text evidence="1">The sequence shown here is derived from an EMBL/GenBank/DDBJ whole genome shotgun (WGS) entry which is preliminary data.</text>
</comment>
<accession>A0AA40I9K1</accession>
<gene>
    <name evidence="1" type="ORF">QTO34_013834</name>
</gene>